<sequence>MYWDVKKVRPLDDYQIFVELVDGRKGVFDLKPYLDLGAFKELKDKSYFAQVDVVLGAVTWPHEQDIAPETLIAGLQPVNAGVA</sequence>
<dbReference type="Proteomes" id="UP000182350">
    <property type="component" value="Unassembled WGS sequence"/>
</dbReference>
<dbReference type="Gene3D" id="3.30.2020.10">
    <property type="entry name" value="NE0471-like N-terminal domain"/>
    <property type="match status" value="1"/>
</dbReference>
<dbReference type="InterPro" id="IPR018841">
    <property type="entry name" value="DUF2442"/>
</dbReference>
<dbReference type="AlphaFoldDB" id="A0A1K1ZSU0"/>
<evidence type="ECO:0008006" key="3">
    <source>
        <dbReference type="Google" id="ProtNLM"/>
    </source>
</evidence>
<dbReference type="OrthoDB" id="9803723at2"/>
<proteinExistence type="predicted"/>
<dbReference type="EMBL" id="FPJW01000013">
    <property type="protein sequence ID" value="SFX76803.1"/>
    <property type="molecule type" value="Genomic_DNA"/>
</dbReference>
<dbReference type="STRING" id="1122209.SAMN02745752_02811"/>
<accession>A0A1K1ZSU0</accession>
<organism evidence="1 2">
    <name type="scientific">Marinospirillum alkaliphilum DSM 21637</name>
    <dbReference type="NCBI Taxonomy" id="1122209"/>
    <lineage>
        <taxon>Bacteria</taxon>
        <taxon>Pseudomonadati</taxon>
        <taxon>Pseudomonadota</taxon>
        <taxon>Gammaproteobacteria</taxon>
        <taxon>Oceanospirillales</taxon>
        <taxon>Oceanospirillaceae</taxon>
        <taxon>Marinospirillum</taxon>
    </lineage>
</organism>
<keyword evidence="2" id="KW-1185">Reference proteome</keyword>
<dbReference type="SUPFAM" id="SSF143880">
    <property type="entry name" value="NE0471 N-terminal domain-like"/>
    <property type="match status" value="1"/>
</dbReference>
<dbReference type="Pfam" id="PF10387">
    <property type="entry name" value="DUF2442"/>
    <property type="match status" value="1"/>
</dbReference>
<name>A0A1K1ZSU0_9GAMM</name>
<gene>
    <name evidence="1" type="ORF">SAMN02745752_02811</name>
</gene>
<reference evidence="1 2" key="1">
    <citation type="submission" date="2016-11" db="EMBL/GenBank/DDBJ databases">
        <authorList>
            <person name="Jaros S."/>
            <person name="Januszkiewicz K."/>
            <person name="Wedrychowicz H."/>
        </authorList>
    </citation>
    <scope>NUCLEOTIDE SEQUENCE [LARGE SCALE GENOMIC DNA]</scope>
    <source>
        <strain evidence="1 2">DSM 21637</strain>
    </source>
</reference>
<protein>
    <recommendedName>
        <fullName evidence="3">DUF2442 domain-containing protein</fullName>
    </recommendedName>
</protein>
<evidence type="ECO:0000313" key="1">
    <source>
        <dbReference type="EMBL" id="SFX76803.1"/>
    </source>
</evidence>
<evidence type="ECO:0000313" key="2">
    <source>
        <dbReference type="Proteomes" id="UP000182350"/>
    </source>
</evidence>
<dbReference type="InterPro" id="IPR036782">
    <property type="entry name" value="NE0471-like_N"/>
</dbReference>